<keyword evidence="1" id="KW-1133">Transmembrane helix</keyword>
<reference evidence="3" key="1">
    <citation type="journal article" date="2019" name="Int. J. Syst. Evol. Microbiol.">
        <title>The Global Catalogue of Microorganisms (GCM) 10K type strain sequencing project: providing services to taxonomists for standard genome sequencing and annotation.</title>
        <authorList>
            <consortium name="The Broad Institute Genomics Platform"/>
            <consortium name="The Broad Institute Genome Sequencing Center for Infectious Disease"/>
            <person name="Wu L."/>
            <person name="Ma J."/>
        </authorList>
    </citation>
    <scope>NUCLEOTIDE SEQUENCE [LARGE SCALE GENOMIC DNA]</scope>
    <source>
        <strain evidence="3">CGMCC 1.12477</strain>
    </source>
</reference>
<keyword evidence="3" id="KW-1185">Reference proteome</keyword>
<sequence>MAEEEQLDKGELEAVLETRRELGPTYDAALIDSFADRIEATVEARVAAELEVRRHADRAQASAGPRQLVLGIVSAGVSIPITAISLSAGEGGGLVAMIVSWAGLVGINVAHAAQSRSGR</sequence>
<comment type="caution">
    <text evidence="2">The sequence shown here is derived from an EMBL/GenBank/DDBJ whole genome shotgun (WGS) entry which is preliminary data.</text>
</comment>
<gene>
    <name evidence="2" type="ORF">ACFSDE_18105</name>
</gene>
<evidence type="ECO:0000313" key="3">
    <source>
        <dbReference type="Proteomes" id="UP001597351"/>
    </source>
</evidence>
<feature type="transmembrane region" description="Helical" evidence="1">
    <location>
        <begin position="68"/>
        <end position="88"/>
    </location>
</feature>
<dbReference type="RefSeq" id="WP_343921734.1">
    <property type="nucleotide sequence ID" value="NZ_BAAAJT010000003.1"/>
</dbReference>
<keyword evidence="1" id="KW-0472">Membrane</keyword>
<dbReference type="EMBL" id="JBHUGD010000004">
    <property type="protein sequence ID" value="MFD1948721.1"/>
    <property type="molecule type" value="Genomic_DNA"/>
</dbReference>
<evidence type="ECO:0000256" key="1">
    <source>
        <dbReference type="SAM" id="Phobius"/>
    </source>
</evidence>
<proteinExistence type="predicted"/>
<keyword evidence="1" id="KW-0812">Transmembrane</keyword>
<evidence type="ECO:0008006" key="4">
    <source>
        <dbReference type="Google" id="ProtNLM"/>
    </source>
</evidence>
<dbReference type="Proteomes" id="UP001597351">
    <property type="component" value="Unassembled WGS sequence"/>
</dbReference>
<organism evidence="2 3">
    <name type="scientific">Nocardioides aestuarii</name>
    <dbReference type="NCBI Taxonomy" id="252231"/>
    <lineage>
        <taxon>Bacteria</taxon>
        <taxon>Bacillati</taxon>
        <taxon>Actinomycetota</taxon>
        <taxon>Actinomycetes</taxon>
        <taxon>Propionibacteriales</taxon>
        <taxon>Nocardioidaceae</taxon>
        <taxon>Nocardioides</taxon>
    </lineage>
</organism>
<accession>A0ABW4TSX6</accession>
<feature type="transmembrane region" description="Helical" evidence="1">
    <location>
        <begin position="94"/>
        <end position="113"/>
    </location>
</feature>
<name>A0ABW4TSX6_9ACTN</name>
<evidence type="ECO:0000313" key="2">
    <source>
        <dbReference type="EMBL" id="MFD1948721.1"/>
    </source>
</evidence>
<protein>
    <recommendedName>
        <fullName evidence="4">Integral membrane protein</fullName>
    </recommendedName>
</protein>